<reference evidence="2" key="1">
    <citation type="journal article" date="2013" name="Proc. Natl. Acad. Sci. U.S.A.">
        <title>Improving the coverage of the cyanobacterial phylum using diversity-driven genome sequencing.</title>
        <authorList>
            <person name="Shih P.M."/>
            <person name="Wu D."/>
            <person name="Latifi A."/>
            <person name="Axen S.D."/>
            <person name="Fewer D.P."/>
            <person name="Talla E."/>
            <person name="Calteau A."/>
            <person name="Cai F."/>
            <person name="Tandeau de Marsac N."/>
            <person name="Rippka R."/>
            <person name="Herdman M."/>
            <person name="Sivonen K."/>
            <person name="Coursin T."/>
            <person name="Laurent T."/>
            <person name="Goodwin L."/>
            <person name="Nolan M."/>
            <person name="Davenport K.W."/>
            <person name="Han C.S."/>
            <person name="Rubin E.M."/>
            <person name="Eisen J.A."/>
            <person name="Woyke T."/>
            <person name="Gugger M."/>
            <person name="Kerfeld C.A."/>
        </authorList>
    </citation>
    <scope>NUCLEOTIDE SEQUENCE [LARGE SCALE GENOMIC DNA]</scope>
    <source>
        <strain evidence="2">ATCC 27899 / PCC 7122</strain>
    </source>
</reference>
<dbReference type="STRING" id="272123.Anacy_4771"/>
<dbReference type="EMBL" id="CP003659">
    <property type="protein sequence ID" value="AFZ60116.1"/>
    <property type="molecule type" value="Genomic_DNA"/>
</dbReference>
<accession>K9ZLP3</accession>
<protein>
    <submittedName>
        <fullName evidence="1">Uncharacterized protein</fullName>
    </submittedName>
</protein>
<dbReference type="AlphaFoldDB" id="K9ZLP3"/>
<organism evidence="1 2">
    <name type="scientific">Anabaena cylindrica (strain ATCC 27899 / PCC 7122)</name>
    <dbReference type="NCBI Taxonomy" id="272123"/>
    <lineage>
        <taxon>Bacteria</taxon>
        <taxon>Bacillati</taxon>
        <taxon>Cyanobacteriota</taxon>
        <taxon>Cyanophyceae</taxon>
        <taxon>Nostocales</taxon>
        <taxon>Nostocaceae</taxon>
        <taxon>Anabaena</taxon>
    </lineage>
</organism>
<gene>
    <name evidence="1" type="ordered locus">Anacy_4771</name>
</gene>
<dbReference type="HOGENOM" id="CLU_2434422_0_0_3"/>
<name>K9ZLP3_ANACC</name>
<keyword evidence="2" id="KW-1185">Reference proteome</keyword>
<evidence type="ECO:0000313" key="2">
    <source>
        <dbReference type="Proteomes" id="UP000010474"/>
    </source>
</evidence>
<proteinExistence type="predicted"/>
<dbReference type="KEGG" id="acy:Anacy_4771"/>
<evidence type="ECO:0000313" key="1">
    <source>
        <dbReference type="EMBL" id="AFZ60116.1"/>
    </source>
</evidence>
<sequence>MLNTQKVHIPTQILSLILKLKHYKTNYMKHSIEGFSLLQNLLCIDLTLLISLCDSAPLREKKKAMATPSAGITYPKYSKINYINTITIPK</sequence>
<dbReference type="Proteomes" id="UP000010474">
    <property type="component" value="Chromosome"/>
</dbReference>